<dbReference type="AlphaFoldDB" id="L1K1F1"/>
<dbReference type="Pfam" id="PF09282">
    <property type="entry name" value="Mago-bind"/>
    <property type="match status" value="1"/>
</dbReference>
<proteinExistence type="predicted"/>
<dbReference type="EMBL" id="JH992967">
    <property type="protein sequence ID" value="EKX54427.1"/>
    <property type="molecule type" value="Genomic_DNA"/>
</dbReference>
<dbReference type="InterPro" id="IPR039333">
    <property type="entry name" value="PYM1"/>
</dbReference>
<dbReference type="SMART" id="SM01273">
    <property type="entry name" value="Mago-bind"/>
    <property type="match status" value="1"/>
</dbReference>
<dbReference type="GO" id="GO:1903259">
    <property type="term" value="P:exon-exon junction complex disassembly"/>
    <property type="evidence" value="ECO:0007669"/>
    <property type="project" value="InterPro"/>
</dbReference>
<reference evidence="5" key="2">
    <citation type="submission" date="2012-11" db="EMBL/GenBank/DDBJ databases">
        <authorList>
            <person name="Kuo A."/>
            <person name="Curtis B.A."/>
            <person name="Tanifuji G."/>
            <person name="Burki F."/>
            <person name="Gruber A."/>
            <person name="Irimia M."/>
            <person name="Maruyama S."/>
            <person name="Arias M.C."/>
            <person name="Ball S.G."/>
            <person name="Gile G.H."/>
            <person name="Hirakawa Y."/>
            <person name="Hopkins J.F."/>
            <person name="Rensing S.A."/>
            <person name="Schmutz J."/>
            <person name="Symeonidi A."/>
            <person name="Elias M."/>
            <person name="Eveleigh R.J."/>
            <person name="Herman E.K."/>
            <person name="Klute M.J."/>
            <person name="Nakayama T."/>
            <person name="Obornik M."/>
            <person name="Reyes-Prieto A."/>
            <person name="Armbrust E.V."/>
            <person name="Aves S.J."/>
            <person name="Beiko R.G."/>
            <person name="Coutinho P."/>
            <person name="Dacks J.B."/>
            <person name="Durnford D.G."/>
            <person name="Fast N.M."/>
            <person name="Green B.R."/>
            <person name="Grisdale C."/>
            <person name="Hempe F."/>
            <person name="Henrissat B."/>
            <person name="Hoppner M.P."/>
            <person name="Ishida K.-I."/>
            <person name="Kim E."/>
            <person name="Koreny L."/>
            <person name="Kroth P.G."/>
            <person name="Liu Y."/>
            <person name="Malik S.-B."/>
            <person name="Maier U.G."/>
            <person name="McRose D."/>
            <person name="Mock T."/>
            <person name="Neilson J.A."/>
            <person name="Onodera N.T."/>
            <person name="Poole A.M."/>
            <person name="Pritham E.J."/>
            <person name="Richards T.A."/>
            <person name="Rocap G."/>
            <person name="Roy S.W."/>
            <person name="Sarai C."/>
            <person name="Schaack S."/>
            <person name="Shirato S."/>
            <person name="Slamovits C.H."/>
            <person name="Spencer D.F."/>
            <person name="Suzuki S."/>
            <person name="Worden A.Z."/>
            <person name="Zauner S."/>
            <person name="Barry K."/>
            <person name="Bell C."/>
            <person name="Bharti A.K."/>
            <person name="Crow J.A."/>
            <person name="Grimwood J."/>
            <person name="Kramer R."/>
            <person name="Lindquist E."/>
            <person name="Lucas S."/>
            <person name="Salamov A."/>
            <person name="McFadden G.I."/>
            <person name="Lane C.E."/>
            <person name="Keeling P.J."/>
            <person name="Gray M.W."/>
            <person name="Grigoriev I.V."/>
            <person name="Archibald J.M."/>
        </authorList>
    </citation>
    <scope>NUCLEOTIDE SEQUENCE</scope>
    <source>
        <strain evidence="5">CCMP2712</strain>
    </source>
</reference>
<reference evidence="3 5" key="1">
    <citation type="journal article" date="2012" name="Nature">
        <title>Algal genomes reveal evolutionary mosaicism and the fate of nucleomorphs.</title>
        <authorList>
            <consortium name="DOE Joint Genome Institute"/>
            <person name="Curtis B.A."/>
            <person name="Tanifuji G."/>
            <person name="Burki F."/>
            <person name="Gruber A."/>
            <person name="Irimia M."/>
            <person name="Maruyama S."/>
            <person name="Arias M.C."/>
            <person name="Ball S.G."/>
            <person name="Gile G.H."/>
            <person name="Hirakawa Y."/>
            <person name="Hopkins J.F."/>
            <person name="Kuo A."/>
            <person name="Rensing S.A."/>
            <person name="Schmutz J."/>
            <person name="Symeonidi A."/>
            <person name="Elias M."/>
            <person name="Eveleigh R.J."/>
            <person name="Herman E.K."/>
            <person name="Klute M.J."/>
            <person name="Nakayama T."/>
            <person name="Obornik M."/>
            <person name="Reyes-Prieto A."/>
            <person name="Armbrust E.V."/>
            <person name="Aves S.J."/>
            <person name="Beiko R.G."/>
            <person name="Coutinho P."/>
            <person name="Dacks J.B."/>
            <person name="Durnford D.G."/>
            <person name="Fast N.M."/>
            <person name="Green B.R."/>
            <person name="Grisdale C.J."/>
            <person name="Hempel F."/>
            <person name="Henrissat B."/>
            <person name="Hoppner M.P."/>
            <person name="Ishida K."/>
            <person name="Kim E."/>
            <person name="Koreny L."/>
            <person name="Kroth P.G."/>
            <person name="Liu Y."/>
            <person name="Malik S.B."/>
            <person name="Maier U.G."/>
            <person name="McRose D."/>
            <person name="Mock T."/>
            <person name="Neilson J.A."/>
            <person name="Onodera N.T."/>
            <person name="Poole A.M."/>
            <person name="Pritham E.J."/>
            <person name="Richards T.A."/>
            <person name="Rocap G."/>
            <person name="Roy S.W."/>
            <person name="Sarai C."/>
            <person name="Schaack S."/>
            <person name="Shirato S."/>
            <person name="Slamovits C.H."/>
            <person name="Spencer D.F."/>
            <person name="Suzuki S."/>
            <person name="Worden A.Z."/>
            <person name="Zauner S."/>
            <person name="Barry K."/>
            <person name="Bell C."/>
            <person name="Bharti A.K."/>
            <person name="Crow J.A."/>
            <person name="Grimwood J."/>
            <person name="Kramer R."/>
            <person name="Lindquist E."/>
            <person name="Lucas S."/>
            <person name="Salamov A."/>
            <person name="McFadden G.I."/>
            <person name="Lane C.E."/>
            <person name="Keeling P.J."/>
            <person name="Gray M.W."/>
            <person name="Grigoriev I.V."/>
            <person name="Archibald J.M."/>
        </authorList>
    </citation>
    <scope>NUCLEOTIDE SEQUENCE</scope>
    <source>
        <strain evidence="3 5">CCMP2712</strain>
    </source>
</reference>
<dbReference type="KEGG" id="gtt:GUITHDRAFT_150008"/>
<dbReference type="GO" id="GO:0035145">
    <property type="term" value="C:exon-exon junction complex"/>
    <property type="evidence" value="ECO:0007669"/>
    <property type="project" value="TreeGrafter"/>
</dbReference>
<dbReference type="InterPro" id="IPR036348">
    <property type="entry name" value="WIBG_N_sf"/>
</dbReference>
<protein>
    <recommendedName>
        <fullName evidence="2">WIBG Mago-binding domain-containing protein</fullName>
    </recommendedName>
</protein>
<feature type="region of interest" description="Disordered" evidence="1">
    <location>
        <begin position="1"/>
        <end position="21"/>
    </location>
</feature>
<dbReference type="GO" id="GO:0005737">
    <property type="term" value="C:cytoplasm"/>
    <property type="evidence" value="ECO:0007669"/>
    <property type="project" value="TreeGrafter"/>
</dbReference>
<dbReference type="HOGENOM" id="CLU_074603_3_0_1"/>
<dbReference type="eggNOG" id="KOG4325">
    <property type="taxonomic scope" value="Eukaryota"/>
</dbReference>
<dbReference type="OrthoDB" id="21625at2759"/>
<dbReference type="PANTHER" id="PTHR22959">
    <property type="entry name" value="PYM PROTEIN"/>
    <property type="match status" value="1"/>
</dbReference>
<accession>L1K1F1</accession>
<evidence type="ECO:0000313" key="4">
    <source>
        <dbReference type="EnsemblProtists" id="EKX54427"/>
    </source>
</evidence>
<name>L1K1F1_GUITC</name>
<dbReference type="InterPro" id="IPR015362">
    <property type="entry name" value="WIBG_mago-bd"/>
</dbReference>
<dbReference type="PANTHER" id="PTHR22959:SF0">
    <property type="entry name" value="PARTNER OF Y14 AND MAGO"/>
    <property type="match status" value="1"/>
</dbReference>
<dbReference type="OMA" id="IPGCADS"/>
<dbReference type="GeneID" id="17311190"/>
<dbReference type="GO" id="GO:0003723">
    <property type="term" value="F:RNA binding"/>
    <property type="evidence" value="ECO:0007669"/>
    <property type="project" value="TreeGrafter"/>
</dbReference>
<feature type="domain" description="WIBG Mago-binding" evidence="2">
    <location>
        <begin position="6"/>
        <end position="32"/>
    </location>
</feature>
<dbReference type="Proteomes" id="UP000011087">
    <property type="component" value="Unassembled WGS sequence"/>
</dbReference>
<organism evidence="3">
    <name type="scientific">Guillardia theta (strain CCMP2712)</name>
    <name type="common">Cryptophyte</name>
    <dbReference type="NCBI Taxonomy" id="905079"/>
    <lineage>
        <taxon>Eukaryota</taxon>
        <taxon>Cryptophyceae</taxon>
        <taxon>Pyrenomonadales</taxon>
        <taxon>Geminigeraceae</taxon>
        <taxon>Guillardia</taxon>
    </lineage>
</organism>
<dbReference type="PaxDb" id="55529-EKX54427"/>
<dbReference type="EnsemblProtists" id="EKX54427">
    <property type="protein sequence ID" value="EKX54427"/>
    <property type="gene ID" value="GUITHDRAFT_150008"/>
</dbReference>
<sequence>MADDDKYDVIPASQRPDGTWRKEVKVKKGYVPPDEVKKFETRGSKWRDEQIPGFVPGMDPEAFAASQQKPKSQHQRRNENRKKRKEEAAKAGSSVDEVAEGVEKVSLKAEAAKTEEAPMDPKEALQKRIRNLKKKLKQIDELKGKVDKGELTPNQEQAEKIASQAAVEQEIKTLEAELAAMA</sequence>
<reference evidence="4" key="3">
    <citation type="submission" date="2016-03" db="UniProtKB">
        <authorList>
            <consortium name="EnsemblProtists"/>
        </authorList>
    </citation>
    <scope>IDENTIFICATION</scope>
</reference>
<keyword evidence="5" id="KW-1185">Reference proteome</keyword>
<evidence type="ECO:0000259" key="2">
    <source>
        <dbReference type="SMART" id="SM01273"/>
    </source>
</evidence>
<dbReference type="STRING" id="905079.L1K1F1"/>
<feature type="region of interest" description="Disordered" evidence="1">
    <location>
        <begin position="40"/>
        <end position="100"/>
    </location>
</feature>
<dbReference type="RefSeq" id="XP_005841407.1">
    <property type="nucleotide sequence ID" value="XM_005841350.1"/>
</dbReference>
<feature type="compositionally biased region" description="Basic and acidic residues" evidence="1">
    <location>
        <begin position="40"/>
        <end position="50"/>
    </location>
</feature>
<evidence type="ECO:0000256" key="1">
    <source>
        <dbReference type="SAM" id="MobiDB-lite"/>
    </source>
</evidence>
<evidence type="ECO:0000313" key="5">
    <source>
        <dbReference type="Proteomes" id="UP000011087"/>
    </source>
</evidence>
<gene>
    <name evidence="3" type="ORF">GUITHDRAFT_150008</name>
</gene>
<evidence type="ECO:0000313" key="3">
    <source>
        <dbReference type="EMBL" id="EKX54427.1"/>
    </source>
</evidence>
<feature type="compositionally biased region" description="Basic residues" evidence="1">
    <location>
        <begin position="71"/>
        <end position="84"/>
    </location>
</feature>
<dbReference type="SUPFAM" id="SSF101931">
    <property type="entry name" value="Pym (Within the bgcn gene intron protein, WIBG), N-terminal domain"/>
    <property type="match status" value="1"/>
</dbReference>